<dbReference type="EMBL" id="JAAALK010000079">
    <property type="protein sequence ID" value="KAG8098772.1"/>
    <property type="molecule type" value="Genomic_DNA"/>
</dbReference>
<name>A0A8J6BWT1_ZIZPA</name>
<feature type="domain" description="DUF4378" evidence="2">
    <location>
        <begin position="461"/>
        <end position="612"/>
    </location>
</feature>
<dbReference type="Pfam" id="PF14309">
    <property type="entry name" value="DUF4378"/>
    <property type="match status" value="1"/>
</dbReference>
<evidence type="ECO:0000313" key="4">
    <source>
        <dbReference type="Proteomes" id="UP000729402"/>
    </source>
</evidence>
<evidence type="ECO:0000259" key="2">
    <source>
        <dbReference type="Pfam" id="PF14309"/>
    </source>
</evidence>
<organism evidence="3 4">
    <name type="scientific">Zizania palustris</name>
    <name type="common">Northern wild rice</name>
    <dbReference type="NCBI Taxonomy" id="103762"/>
    <lineage>
        <taxon>Eukaryota</taxon>
        <taxon>Viridiplantae</taxon>
        <taxon>Streptophyta</taxon>
        <taxon>Embryophyta</taxon>
        <taxon>Tracheophyta</taxon>
        <taxon>Spermatophyta</taxon>
        <taxon>Magnoliopsida</taxon>
        <taxon>Liliopsida</taxon>
        <taxon>Poales</taxon>
        <taxon>Poaceae</taxon>
        <taxon>BOP clade</taxon>
        <taxon>Oryzoideae</taxon>
        <taxon>Oryzeae</taxon>
        <taxon>Zizaniinae</taxon>
        <taxon>Zizania</taxon>
    </lineage>
</organism>
<dbReference type="OrthoDB" id="1925259at2759"/>
<accession>A0A8J6BWT1</accession>
<protein>
    <recommendedName>
        <fullName evidence="2">DUF4378 domain-containing protein</fullName>
    </recommendedName>
</protein>
<keyword evidence="4" id="KW-1185">Reference proteome</keyword>
<proteinExistence type="predicted"/>
<dbReference type="PANTHER" id="PTHR46836:SF5">
    <property type="entry name" value="OS03G0819700 PROTEIN"/>
    <property type="match status" value="1"/>
</dbReference>
<gene>
    <name evidence="3" type="ORF">GUJ93_ZPchr0013g35085</name>
</gene>
<comment type="caution">
    <text evidence="3">The sequence shown here is derived from an EMBL/GenBank/DDBJ whole genome shotgun (WGS) entry which is preliminary data.</text>
</comment>
<sequence length="620" mass="68919">MAGQGASGRRRWMQRSCRTGGGGVVRRTVAAPAKEERAAGEAPRLTEGLSHGKMQHRVNGALSDFRSSTGSTTINDCIRSESTEFKHKRNCGNSTRCFAHEHIENGTGSCPLHPSVMEELMDFDVAMGMRRASQETSLPWARGSNIHSNGKLLHASSTTSSYVSPCPPMFHLSKHSTNAKQPPPLKNSGRASNFSYRLVRSAERSDSISMGSKSANYSLSEKMSQLRQPRFSSSHHNGNCIGALKRHHNIAHSGVTTNMLGKYDVHKQLASSMGSHCQTLLDNALVRQNKLYSYCSEPNGELTEQSWRSTNDESEKALCFSSSDSIDDLQASVSSDTSDKSSSLCIAVNDQWRITFKKVHCPLAAVLDSVSVTNRNEIEQPSPVSVLEIPTEDCSAKTIKLDLRSGLQIDKCPSVDSAAEVDGIGISDDYVFSGVDVSPNDEVIQLVEDIFEEFEDEEEREFSYLLDILIVSGIHCTAEDQLYKVCQSLDCPAGYDVFEKLEKKYMKLSQWSRSDRKLIFDMVNIILSEILAPCLDMHPWVKTARKTAPVWGSEGLLEKVSQMLVQRREEPALSKTKPEKRAFDRKWPELADCIDKVGRDVENLIKDDLLEELLRELRSS</sequence>
<dbReference type="Proteomes" id="UP000729402">
    <property type="component" value="Unassembled WGS sequence"/>
</dbReference>
<evidence type="ECO:0000256" key="1">
    <source>
        <dbReference type="SAM" id="MobiDB-lite"/>
    </source>
</evidence>
<evidence type="ECO:0000313" key="3">
    <source>
        <dbReference type="EMBL" id="KAG8098772.1"/>
    </source>
</evidence>
<dbReference type="InterPro" id="IPR025486">
    <property type="entry name" value="DUF4378"/>
</dbReference>
<reference evidence="3" key="2">
    <citation type="submission" date="2021-02" db="EMBL/GenBank/DDBJ databases">
        <authorList>
            <person name="Kimball J.A."/>
            <person name="Haas M.W."/>
            <person name="Macchietto M."/>
            <person name="Kono T."/>
            <person name="Duquette J."/>
            <person name="Shao M."/>
        </authorList>
    </citation>
    <scope>NUCLEOTIDE SEQUENCE</scope>
    <source>
        <tissue evidence="3">Fresh leaf tissue</tissue>
    </source>
</reference>
<feature type="region of interest" description="Disordered" evidence="1">
    <location>
        <begin position="1"/>
        <end position="23"/>
    </location>
</feature>
<dbReference type="PANTHER" id="PTHR46836">
    <property type="entry name" value="AFADIN"/>
    <property type="match status" value="1"/>
</dbReference>
<dbReference type="AlphaFoldDB" id="A0A8J6BWT1"/>
<reference evidence="3" key="1">
    <citation type="journal article" date="2021" name="bioRxiv">
        <title>Whole Genome Assembly and Annotation of Northern Wild Rice, Zizania palustris L., Supports a Whole Genome Duplication in the Zizania Genus.</title>
        <authorList>
            <person name="Haas M."/>
            <person name="Kono T."/>
            <person name="Macchietto M."/>
            <person name="Millas R."/>
            <person name="McGilp L."/>
            <person name="Shao M."/>
            <person name="Duquette J."/>
            <person name="Hirsch C.N."/>
            <person name="Kimball J."/>
        </authorList>
    </citation>
    <scope>NUCLEOTIDE SEQUENCE</scope>
    <source>
        <tissue evidence="3">Fresh leaf tissue</tissue>
    </source>
</reference>